<dbReference type="RefSeq" id="WP_223929763.1">
    <property type="nucleotide sequence ID" value="NZ_BPTU01000003.1"/>
</dbReference>
<dbReference type="Pfam" id="PF00535">
    <property type="entry name" value="Glycos_transf_2"/>
    <property type="match status" value="1"/>
</dbReference>
<dbReference type="CDD" id="cd06433">
    <property type="entry name" value="GT_2_WfgS_like"/>
    <property type="match status" value="1"/>
</dbReference>
<dbReference type="InterPro" id="IPR029044">
    <property type="entry name" value="Nucleotide-diphossugar_trans"/>
</dbReference>
<evidence type="ECO:0000259" key="1">
    <source>
        <dbReference type="Pfam" id="PF00535"/>
    </source>
</evidence>
<evidence type="ECO:0000313" key="3">
    <source>
        <dbReference type="Proteomes" id="UP000825483"/>
    </source>
</evidence>
<dbReference type="InterPro" id="IPR001173">
    <property type="entry name" value="Glyco_trans_2-like"/>
</dbReference>
<name>A0A9R1CXR2_9BACT</name>
<dbReference type="GO" id="GO:0016758">
    <property type="term" value="F:hexosyltransferase activity"/>
    <property type="evidence" value="ECO:0007669"/>
    <property type="project" value="UniProtKB-ARBA"/>
</dbReference>
<feature type="domain" description="Glycosyltransferase 2-like" evidence="1">
    <location>
        <begin position="4"/>
        <end position="112"/>
    </location>
</feature>
<gene>
    <name evidence="2" type="ORF">PRLR5076_10990</name>
</gene>
<dbReference type="Gene3D" id="3.90.550.10">
    <property type="entry name" value="Spore Coat Polysaccharide Biosynthesis Protein SpsA, Chain A"/>
    <property type="match status" value="1"/>
</dbReference>
<sequence>MIISVITINYNNSTGLRKTIQSVIAQTYNNIEYIVIDGGSTDGSKSIIEEYEKDIDFWVSEPDGGIYPAMNKGTSHAHGDYCIYMNSGDTFYSKDVLQKVVDSNPKEDIVCGDLCIGDNIIPNPDEVTMKVFYRSTLYHQATFIRTSLIKAYPYDESMRSAADWKFLMHSLIFHDASYRHISMPIAIFETGGLSDSNSSIGRKEVEEELQRCLPKRILEDYRDYCYGVTPFRQMMNKVEVIPPVRKIIYNTNRIVLKVLNMWLHTKWIKDL</sequence>
<dbReference type="GeneID" id="72468029"/>
<comment type="caution">
    <text evidence="2">The sequence shown here is derived from an EMBL/GenBank/DDBJ whole genome shotgun (WGS) entry which is preliminary data.</text>
</comment>
<protein>
    <recommendedName>
        <fullName evidence="1">Glycosyltransferase 2-like domain-containing protein</fullName>
    </recommendedName>
</protein>
<dbReference type="Proteomes" id="UP000825483">
    <property type="component" value="Unassembled WGS sequence"/>
</dbReference>
<keyword evidence="3" id="KW-1185">Reference proteome</keyword>
<evidence type="ECO:0000313" key="2">
    <source>
        <dbReference type="EMBL" id="GJG58248.1"/>
    </source>
</evidence>
<accession>A0A9R1CXR2</accession>
<dbReference type="PANTHER" id="PTHR22916:SF67">
    <property type="entry name" value="COLANIC ACID BIOSYNTHESIS GLYCOSYL TRANSFERASE WCAE-RELATED"/>
    <property type="match status" value="1"/>
</dbReference>
<dbReference type="AlphaFoldDB" id="A0A9R1CXR2"/>
<dbReference type="PANTHER" id="PTHR22916">
    <property type="entry name" value="GLYCOSYLTRANSFERASE"/>
    <property type="match status" value="1"/>
</dbReference>
<proteinExistence type="predicted"/>
<reference evidence="2" key="1">
    <citation type="journal article" date="2022" name="Int. J. Syst. Evol. Microbiol.">
        <title>Prevotella lacticifex sp. nov., isolated from the rumen of cows.</title>
        <authorList>
            <person name="Shinkai T."/>
            <person name="Ikeyama N."/>
            <person name="Kumagai M."/>
            <person name="Ohmori H."/>
            <person name="Sakamoto M."/>
            <person name="Ohkuma M."/>
            <person name="Mitsumori M."/>
        </authorList>
    </citation>
    <scope>NUCLEOTIDE SEQUENCE</scope>
    <source>
        <strain evidence="2">R5076</strain>
    </source>
</reference>
<dbReference type="EMBL" id="BPUB01000001">
    <property type="protein sequence ID" value="GJG58248.1"/>
    <property type="molecule type" value="Genomic_DNA"/>
</dbReference>
<organism evidence="2 3">
    <name type="scientific">Prevotella lacticifex</name>
    <dbReference type="NCBI Taxonomy" id="2854755"/>
    <lineage>
        <taxon>Bacteria</taxon>
        <taxon>Pseudomonadati</taxon>
        <taxon>Bacteroidota</taxon>
        <taxon>Bacteroidia</taxon>
        <taxon>Bacteroidales</taxon>
        <taxon>Prevotellaceae</taxon>
        <taxon>Prevotella</taxon>
    </lineage>
</organism>
<dbReference type="SUPFAM" id="SSF53448">
    <property type="entry name" value="Nucleotide-diphospho-sugar transferases"/>
    <property type="match status" value="1"/>
</dbReference>